<evidence type="ECO:0000313" key="6">
    <source>
        <dbReference type="EMBL" id="AGK05072.1"/>
    </source>
</evidence>
<evidence type="ECO:0000313" key="7">
    <source>
        <dbReference type="Proteomes" id="UP000013026"/>
    </source>
</evidence>
<name>M9X709_MEIRD</name>
<dbReference type="STRING" id="504728.K649_08885"/>
<evidence type="ECO:0000256" key="1">
    <source>
        <dbReference type="ARBA" id="ARBA00004196"/>
    </source>
</evidence>
<keyword evidence="5" id="KW-0175">Coiled coil</keyword>
<dbReference type="AlphaFoldDB" id="M9X709"/>
<proteinExistence type="inferred from homology"/>
<dbReference type="GO" id="GO:0030313">
    <property type="term" value="C:cell envelope"/>
    <property type="evidence" value="ECO:0007669"/>
    <property type="project" value="UniProtKB-SubCell"/>
</dbReference>
<dbReference type="Pfam" id="PF13416">
    <property type="entry name" value="SBP_bac_8"/>
    <property type="match status" value="1"/>
</dbReference>
<comment type="subcellular location">
    <subcellularLocation>
        <location evidence="1">Cell envelope</location>
    </subcellularLocation>
</comment>
<protein>
    <submittedName>
        <fullName evidence="6">Extracellular solute-binding protein</fullName>
    </submittedName>
</protein>
<evidence type="ECO:0000256" key="3">
    <source>
        <dbReference type="ARBA" id="ARBA00022448"/>
    </source>
</evidence>
<keyword evidence="4" id="KW-0732">Signal</keyword>
<dbReference type="KEGG" id="mre:K649_08885"/>
<reference evidence="6 7" key="1">
    <citation type="submission" date="2013-04" db="EMBL/GenBank/DDBJ databases">
        <authorList>
            <person name="Chin J."/>
            <person name="Alexander D.H."/>
            <person name="Marks P."/>
            <person name="Korlach J."/>
            <person name="Clum A."/>
            <person name="Copeland A."/>
        </authorList>
    </citation>
    <scope>NUCLEOTIDE SEQUENCE [LARGE SCALE GENOMIC DNA]</scope>
    <source>
        <strain evidence="7">ATCC 35948 / DSM 1279 / VKM B-1258 / 21</strain>
    </source>
</reference>
<dbReference type="SUPFAM" id="SSF53850">
    <property type="entry name" value="Periplasmic binding protein-like II"/>
    <property type="match status" value="1"/>
</dbReference>
<keyword evidence="3" id="KW-0813">Transport</keyword>
<dbReference type="eggNOG" id="COG1653">
    <property type="taxonomic scope" value="Bacteria"/>
</dbReference>
<organism evidence="6 7">
    <name type="scientific">Meiothermus ruber (strain ATCC 35948 / DSM 1279 / VKM B-1258 / 21)</name>
    <name type="common">Thermus ruber</name>
    <dbReference type="NCBI Taxonomy" id="504728"/>
    <lineage>
        <taxon>Bacteria</taxon>
        <taxon>Thermotogati</taxon>
        <taxon>Deinococcota</taxon>
        <taxon>Deinococci</taxon>
        <taxon>Thermales</taxon>
        <taxon>Thermaceae</taxon>
        <taxon>Meiothermus</taxon>
    </lineage>
</organism>
<dbReference type="PATRIC" id="fig|504728.9.peg.1831"/>
<dbReference type="CDD" id="cd14748">
    <property type="entry name" value="PBP2_UgpB"/>
    <property type="match status" value="1"/>
</dbReference>
<dbReference type="InterPro" id="IPR006059">
    <property type="entry name" value="SBP"/>
</dbReference>
<dbReference type="PANTHER" id="PTHR43649:SF31">
    <property type="entry name" value="SN-GLYCEROL-3-PHOSPHATE-BINDING PERIPLASMIC PROTEIN UGPB"/>
    <property type="match status" value="1"/>
</dbReference>
<sequence>MKQMRWLMVLLVGVGWALAQRPVEIPFWHTAGPPGQEPLEEIIRDFNSRQRDYRIVPSFVGDYREGGLKLLAALRSGGAPALFHAEISFLGRMVQDNVAQPLDEYLGNLPGDFYPGFLETGKLRGRTYGLPIGLSIPVFFYNADQFAAKGLGVPRSWNDVVTAAQRLTTRAAKGYTVSSDIYSFVVMVMSRGGSIVDSQGRPDFTNPKVVETLEFLQDMVRKNIAQSRNIAEAQFSVADFLRTKTFMGVAPITLWPLIENRAPIPFRLGVAAVPRTEGGKVPLAGGTLVVLRGASEQQARGAVAFWRFAMEPANIAKWVKATYYMPMRRAAQPLLEDFYKEDPRRRVAFSQVEHADVWLQDPEFTIWYSFLEDALERALKGNANARQVLEEAQRRASSVERR</sequence>
<comment type="similarity">
    <text evidence="2">Belongs to the bacterial solute-binding protein 1 family.</text>
</comment>
<evidence type="ECO:0000256" key="4">
    <source>
        <dbReference type="ARBA" id="ARBA00022729"/>
    </source>
</evidence>
<gene>
    <name evidence="6" type="ORF">K649_08885</name>
</gene>
<evidence type="ECO:0000256" key="5">
    <source>
        <dbReference type="SAM" id="Coils"/>
    </source>
</evidence>
<dbReference type="InterPro" id="IPR050490">
    <property type="entry name" value="Bact_solute-bd_prot1"/>
</dbReference>
<dbReference type="Gene3D" id="3.40.190.10">
    <property type="entry name" value="Periplasmic binding protein-like II"/>
    <property type="match status" value="2"/>
</dbReference>
<evidence type="ECO:0000256" key="2">
    <source>
        <dbReference type="ARBA" id="ARBA00008520"/>
    </source>
</evidence>
<dbReference type="Proteomes" id="UP000013026">
    <property type="component" value="Chromosome"/>
</dbReference>
<feature type="coiled-coil region" evidence="5">
    <location>
        <begin position="375"/>
        <end position="402"/>
    </location>
</feature>
<accession>M9X709</accession>
<dbReference type="EMBL" id="CP005385">
    <property type="protein sequence ID" value="AGK05072.1"/>
    <property type="molecule type" value="Genomic_DNA"/>
</dbReference>
<dbReference type="PANTHER" id="PTHR43649">
    <property type="entry name" value="ARABINOSE-BINDING PROTEIN-RELATED"/>
    <property type="match status" value="1"/>
</dbReference>